<keyword evidence="2" id="KW-0732">Signal</keyword>
<dbReference type="InterPro" id="IPR025483">
    <property type="entry name" value="Lipase_euk"/>
</dbReference>
<keyword evidence="4 7" id="KW-0442">Lipid degradation</keyword>
<keyword evidence="5" id="KW-0443">Lipid metabolism</keyword>
<dbReference type="InterPro" id="IPR000073">
    <property type="entry name" value="AB_hydrolase_1"/>
</dbReference>
<comment type="caution">
    <text evidence="9">The sequence shown here is derived from an EMBL/GenBank/DDBJ whole genome shotgun (WGS) entry which is preliminary data.</text>
</comment>
<reference evidence="9" key="2">
    <citation type="submission" date="2020-12" db="EMBL/GenBank/DDBJ databases">
        <authorList>
            <person name="Kanost M."/>
        </authorList>
    </citation>
    <scope>NUCLEOTIDE SEQUENCE</scope>
</reference>
<evidence type="ECO:0000313" key="10">
    <source>
        <dbReference type="Proteomes" id="UP000791440"/>
    </source>
</evidence>
<organism evidence="9 10">
    <name type="scientific">Manduca sexta</name>
    <name type="common">Tobacco hawkmoth</name>
    <name type="synonym">Tobacco hornworm</name>
    <dbReference type="NCBI Taxonomy" id="7130"/>
    <lineage>
        <taxon>Eukaryota</taxon>
        <taxon>Metazoa</taxon>
        <taxon>Ecdysozoa</taxon>
        <taxon>Arthropoda</taxon>
        <taxon>Hexapoda</taxon>
        <taxon>Insecta</taxon>
        <taxon>Pterygota</taxon>
        <taxon>Neoptera</taxon>
        <taxon>Endopterygota</taxon>
        <taxon>Lepidoptera</taxon>
        <taxon>Glossata</taxon>
        <taxon>Ditrysia</taxon>
        <taxon>Bombycoidea</taxon>
        <taxon>Sphingidae</taxon>
        <taxon>Sphinginae</taxon>
        <taxon>Sphingini</taxon>
        <taxon>Manduca</taxon>
    </lineage>
</organism>
<name>A0A921ZEZ2_MANSE</name>
<dbReference type="AlphaFoldDB" id="A0A921ZEZ2"/>
<evidence type="ECO:0000256" key="6">
    <source>
        <dbReference type="ARBA" id="ARBA00023180"/>
    </source>
</evidence>
<keyword evidence="6" id="KW-0325">Glycoprotein</keyword>
<gene>
    <name evidence="9" type="ORF">O3G_MSEX009703</name>
</gene>
<dbReference type="GO" id="GO:0016042">
    <property type="term" value="P:lipid catabolic process"/>
    <property type="evidence" value="ECO:0007669"/>
    <property type="project" value="UniProtKB-KW"/>
</dbReference>
<dbReference type="Proteomes" id="UP000791440">
    <property type="component" value="Unassembled WGS sequence"/>
</dbReference>
<dbReference type="FunFam" id="3.40.50.1820:FF:000057">
    <property type="entry name" value="Lipase"/>
    <property type="match status" value="1"/>
</dbReference>
<reference evidence="9" key="1">
    <citation type="journal article" date="2016" name="Insect Biochem. Mol. Biol.">
        <title>Multifaceted biological insights from a draft genome sequence of the tobacco hornworm moth, Manduca sexta.</title>
        <authorList>
            <person name="Kanost M.R."/>
            <person name="Arrese E.L."/>
            <person name="Cao X."/>
            <person name="Chen Y.R."/>
            <person name="Chellapilla S."/>
            <person name="Goldsmith M.R."/>
            <person name="Grosse-Wilde E."/>
            <person name="Heckel D.G."/>
            <person name="Herndon N."/>
            <person name="Jiang H."/>
            <person name="Papanicolaou A."/>
            <person name="Qu J."/>
            <person name="Soulages J.L."/>
            <person name="Vogel H."/>
            <person name="Walters J."/>
            <person name="Waterhouse R.M."/>
            <person name="Ahn S.J."/>
            <person name="Almeida F.C."/>
            <person name="An C."/>
            <person name="Aqrawi P."/>
            <person name="Bretschneider A."/>
            <person name="Bryant W.B."/>
            <person name="Bucks S."/>
            <person name="Chao H."/>
            <person name="Chevignon G."/>
            <person name="Christen J.M."/>
            <person name="Clarke D.F."/>
            <person name="Dittmer N.T."/>
            <person name="Ferguson L.C.F."/>
            <person name="Garavelou S."/>
            <person name="Gordon K.H.J."/>
            <person name="Gunaratna R.T."/>
            <person name="Han Y."/>
            <person name="Hauser F."/>
            <person name="He Y."/>
            <person name="Heidel-Fischer H."/>
            <person name="Hirsh A."/>
            <person name="Hu Y."/>
            <person name="Jiang H."/>
            <person name="Kalra D."/>
            <person name="Klinner C."/>
            <person name="Konig C."/>
            <person name="Kovar C."/>
            <person name="Kroll A.R."/>
            <person name="Kuwar S.S."/>
            <person name="Lee S.L."/>
            <person name="Lehman R."/>
            <person name="Li K."/>
            <person name="Li Z."/>
            <person name="Liang H."/>
            <person name="Lovelace S."/>
            <person name="Lu Z."/>
            <person name="Mansfield J.H."/>
            <person name="McCulloch K.J."/>
            <person name="Mathew T."/>
            <person name="Morton B."/>
            <person name="Muzny D.M."/>
            <person name="Neunemann D."/>
            <person name="Ongeri F."/>
            <person name="Pauchet Y."/>
            <person name="Pu L.L."/>
            <person name="Pyrousis I."/>
            <person name="Rao X.J."/>
            <person name="Redding A."/>
            <person name="Roesel C."/>
            <person name="Sanchez-Gracia A."/>
            <person name="Schaack S."/>
            <person name="Shukla A."/>
            <person name="Tetreau G."/>
            <person name="Wang Y."/>
            <person name="Xiong G.H."/>
            <person name="Traut W."/>
            <person name="Walsh T.K."/>
            <person name="Worley K.C."/>
            <person name="Wu D."/>
            <person name="Wu W."/>
            <person name="Wu Y.Q."/>
            <person name="Zhang X."/>
            <person name="Zou Z."/>
            <person name="Zucker H."/>
            <person name="Briscoe A.D."/>
            <person name="Burmester T."/>
            <person name="Clem R.J."/>
            <person name="Feyereisen R."/>
            <person name="Grimmelikhuijzen C.J.P."/>
            <person name="Hamodrakas S.J."/>
            <person name="Hansson B.S."/>
            <person name="Huguet E."/>
            <person name="Jermiin L.S."/>
            <person name="Lan Q."/>
            <person name="Lehman H.K."/>
            <person name="Lorenzen M."/>
            <person name="Merzendorfer H."/>
            <person name="Michalopoulos I."/>
            <person name="Morton D.B."/>
            <person name="Muthukrishnan S."/>
            <person name="Oakeshott J.G."/>
            <person name="Palmer W."/>
            <person name="Park Y."/>
            <person name="Passarelli A.L."/>
            <person name="Rozas J."/>
            <person name="Schwartz L.M."/>
            <person name="Smith W."/>
            <person name="Southgate A."/>
            <person name="Vilcinskas A."/>
            <person name="Vogt R."/>
            <person name="Wang P."/>
            <person name="Werren J."/>
            <person name="Yu X.Q."/>
            <person name="Zhou J.J."/>
            <person name="Brown S.J."/>
            <person name="Scherer S.E."/>
            <person name="Richards S."/>
            <person name="Blissard G.W."/>
        </authorList>
    </citation>
    <scope>NUCLEOTIDE SEQUENCE</scope>
</reference>
<accession>A0A921ZEZ2</accession>
<feature type="domain" description="AB hydrolase-1" evidence="8">
    <location>
        <begin position="58"/>
        <end position="350"/>
    </location>
</feature>
<proteinExistence type="inferred from homology"/>
<evidence type="ECO:0000259" key="8">
    <source>
        <dbReference type="Pfam" id="PF00561"/>
    </source>
</evidence>
<evidence type="ECO:0000256" key="4">
    <source>
        <dbReference type="ARBA" id="ARBA00022963"/>
    </source>
</evidence>
<dbReference type="GO" id="GO:0016787">
    <property type="term" value="F:hydrolase activity"/>
    <property type="evidence" value="ECO:0007669"/>
    <property type="project" value="UniProtKB-KW"/>
</dbReference>
<evidence type="ECO:0000256" key="7">
    <source>
        <dbReference type="PIRNR" id="PIRNR000862"/>
    </source>
</evidence>
<keyword evidence="10" id="KW-1185">Reference proteome</keyword>
<dbReference type="PIRSF" id="PIRSF000862">
    <property type="entry name" value="Steryl_ester_lip"/>
    <property type="match status" value="1"/>
</dbReference>
<sequence length="369" mass="41991">MTSKVTSFDIATTPSPYKYPNFTELASAIGLVTETHEVTSEDGYVLTLFNIPGNKSRPILIMHGIMDNADTFILRGNGSLGYTLAKEGYDVWFGNFRGNRYNRRHATLDPIEAEFWNFTYHEIGYYDLPAIIDYILNKTEQTQLSAIGFSLGTTIFYVLGSTRPEYNTKIKILICLAPIAYFKHVEPPVSTLIGMAPYISFITQDMPELKVDKSNFLATCQSPASVEACRQFLFSFAGADDEEIELDFFRTFHDTSASVSRKLAIHMAKSRKVFAQYDFGSQRNLQVYNSAVPPQYNLSACVMKMALFVGKNDKLSVIKDVELLRDQLPNVVEYRVVDRDLCNHFDFVWGRNMHVYLLPYVLDTLEKYS</sequence>
<dbReference type="PANTHER" id="PTHR11005">
    <property type="entry name" value="LYSOSOMAL ACID LIPASE-RELATED"/>
    <property type="match status" value="1"/>
</dbReference>
<keyword evidence="3 7" id="KW-0378">Hydrolase</keyword>
<evidence type="ECO:0000313" key="9">
    <source>
        <dbReference type="EMBL" id="KAG6456383.1"/>
    </source>
</evidence>
<evidence type="ECO:0000256" key="1">
    <source>
        <dbReference type="ARBA" id="ARBA00010701"/>
    </source>
</evidence>
<dbReference type="Pfam" id="PF00561">
    <property type="entry name" value="Abhydrolase_1"/>
    <property type="match status" value="1"/>
</dbReference>
<comment type="similarity">
    <text evidence="1 7">Belongs to the AB hydrolase superfamily. Lipase family.</text>
</comment>
<evidence type="ECO:0000256" key="5">
    <source>
        <dbReference type="ARBA" id="ARBA00023098"/>
    </source>
</evidence>
<evidence type="ECO:0000256" key="3">
    <source>
        <dbReference type="ARBA" id="ARBA00022801"/>
    </source>
</evidence>
<protein>
    <recommendedName>
        <fullName evidence="7">Lipase</fullName>
    </recommendedName>
</protein>
<dbReference type="EMBL" id="JH668511">
    <property type="protein sequence ID" value="KAG6456383.1"/>
    <property type="molecule type" value="Genomic_DNA"/>
</dbReference>
<evidence type="ECO:0000256" key="2">
    <source>
        <dbReference type="ARBA" id="ARBA00022729"/>
    </source>
</evidence>